<dbReference type="PANTHER" id="PTHR11362">
    <property type="entry name" value="PHOSPHATIDYLETHANOLAMINE-BINDING PROTEIN"/>
    <property type="match status" value="1"/>
</dbReference>
<reference evidence="1" key="1">
    <citation type="submission" date="2022-01" db="EMBL/GenBank/DDBJ databases">
        <authorList>
            <person name="King R."/>
        </authorList>
    </citation>
    <scope>NUCLEOTIDE SEQUENCE</scope>
</reference>
<organism evidence="1 2">
    <name type="scientific">Ceutorhynchus assimilis</name>
    <name type="common">cabbage seed weevil</name>
    <dbReference type="NCBI Taxonomy" id="467358"/>
    <lineage>
        <taxon>Eukaryota</taxon>
        <taxon>Metazoa</taxon>
        <taxon>Ecdysozoa</taxon>
        <taxon>Arthropoda</taxon>
        <taxon>Hexapoda</taxon>
        <taxon>Insecta</taxon>
        <taxon>Pterygota</taxon>
        <taxon>Neoptera</taxon>
        <taxon>Endopterygota</taxon>
        <taxon>Coleoptera</taxon>
        <taxon>Polyphaga</taxon>
        <taxon>Cucujiformia</taxon>
        <taxon>Curculionidae</taxon>
        <taxon>Ceutorhynchinae</taxon>
        <taxon>Ceutorhynchus</taxon>
    </lineage>
</organism>
<dbReference type="InterPro" id="IPR035810">
    <property type="entry name" value="PEBP_euk"/>
</dbReference>
<evidence type="ECO:0000313" key="2">
    <source>
        <dbReference type="Proteomes" id="UP001152799"/>
    </source>
</evidence>
<name>A0A9N9QQ58_9CUCU</name>
<dbReference type="Proteomes" id="UP001152799">
    <property type="component" value="Chromosome 5"/>
</dbReference>
<gene>
    <name evidence="1" type="ORF">CEUTPL_LOCUS9826</name>
</gene>
<dbReference type="InterPro" id="IPR036610">
    <property type="entry name" value="PEBP-like_sf"/>
</dbReference>
<evidence type="ECO:0000313" key="1">
    <source>
        <dbReference type="EMBL" id="CAG9769314.1"/>
    </source>
</evidence>
<evidence type="ECO:0008006" key="3">
    <source>
        <dbReference type="Google" id="ProtNLM"/>
    </source>
</evidence>
<dbReference type="PANTHER" id="PTHR11362:SF82">
    <property type="entry name" value="PHOSPHATIDYLETHANOLAMINE-BINDING PROTEIN 4"/>
    <property type="match status" value="1"/>
</dbReference>
<protein>
    <recommendedName>
        <fullName evidence="3">Phosphatidylethanolamine-binding protein</fullName>
    </recommendedName>
</protein>
<dbReference type="OrthoDB" id="2506647at2759"/>
<dbReference type="EMBL" id="OU892281">
    <property type="protein sequence ID" value="CAG9769314.1"/>
    <property type="molecule type" value="Genomic_DNA"/>
</dbReference>
<dbReference type="Gene3D" id="3.90.280.10">
    <property type="entry name" value="PEBP-like"/>
    <property type="match status" value="1"/>
</dbReference>
<dbReference type="SUPFAM" id="SSF49777">
    <property type="entry name" value="PEBP-like"/>
    <property type="match status" value="1"/>
</dbReference>
<dbReference type="InterPro" id="IPR008914">
    <property type="entry name" value="PEBP"/>
</dbReference>
<proteinExistence type="predicted"/>
<sequence>MEKHRVVPDVVPVLPAQVLKISYPSGVSVNLGNELTPTQVQNEPTLTWDAEPSSYYTLVFTDPDNRHRDEPYYEWHHWLVGNIPGRNVAQGEVLSAFIGSGPPQGTGIHRYVFMVYKQPGKIQFDEPRLKRAVDGRGNFFLTKFAEKYNLGQPVAGNFYLAQFDDYVPQLYKELGA</sequence>
<dbReference type="CDD" id="cd00866">
    <property type="entry name" value="PEBP_euk"/>
    <property type="match status" value="1"/>
</dbReference>
<dbReference type="Pfam" id="PF01161">
    <property type="entry name" value="PBP"/>
    <property type="match status" value="1"/>
</dbReference>
<keyword evidence="2" id="KW-1185">Reference proteome</keyword>
<dbReference type="AlphaFoldDB" id="A0A9N9QQ58"/>
<accession>A0A9N9QQ58</accession>